<protein>
    <submittedName>
        <fullName evidence="3">DNA damage tolerance protein RHC31</fullName>
    </submittedName>
</protein>
<feature type="domain" description="THIF-type NAD/FAD binding fold" evidence="2">
    <location>
        <begin position="137"/>
        <end position="414"/>
    </location>
</feature>
<accession>A0A0M8MTG8</accession>
<keyword evidence="4" id="KW-1185">Reference proteome</keyword>
<dbReference type="AlphaFoldDB" id="A0A0M8MTG8"/>
<feature type="region of interest" description="Disordered" evidence="1">
    <location>
        <begin position="105"/>
        <end position="142"/>
    </location>
</feature>
<dbReference type="Proteomes" id="UP000053831">
    <property type="component" value="Unassembled WGS sequence"/>
</dbReference>
<gene>
    <name evidence="3" type="ORF">ESCO_001348</name>
</gene>
<dbReference type="InterPro" id="IPR045886">
    <property type="entry name" value="ThiF/MoeB/HesA"/>
</dbReference>
<evidence type="ECO:0000313" key="3">
    <source>
        <dbReference type="EMBL" id="KOS19066.1"/>
    </source>
</evidence>
<dbReference type="Gene3D" id="3.40.50.720">
    <property type="entry name" value="NAD(P)-binding Rossmann-like Domain"/>
    <property type="match status" value="1"/>
</dbReference>
<dbReference type="GO" id="GO:0005737">
    <property type="term" value="C:cytoplasm"/>
    <property type="evidence" value="ECO:0007669"/>
    <property type="project" value="TreeGrafter"/>
</dbReference>
<organism evidence="3 4">
    <name type="scientific">Escovopsis weberi</name>
    <dbReference type="NCBI Taxonomy" id="150374"/>
    <lineage>
        <taxon>Eukaryota</taxon>
        <taxon>Fungi</taxon>
        <taxon>Dikarya</taxon>
        <taxon>Ascomycota</taxon>
        <taxon>Pezizomycotina</taxon>
        <taxon>Sordariomycetes</taxon>
        <taxon>Hypocreomycetidae</taxon>
        <taxon>Hypocreales</taxon>
        <taxon>Hypocreaceae</taxon>
        <taxon>Escovopsis</taxon>
    </lineage>
</organism>
<name>A0A0M8MTG8_ESCWE</name>
<dbReference type="PANTHER" id="PTHR10953">
    <property type="entry name" value="UBIQUITIN-ACTIVATING ENZYME E1"/>
    <property type="match status" value="1"/>
</dbReference>
<feature type="compositionally biased region" description="Low complexity" evidence="1">
    <location>
        <begin position="110"/>
        <end position="119"/>
    </location>
</feature>
<dbReference type="EMBL" id="LGSR01000020">
    <property type="protein sequence ID" value="KOS19066.1"/>
    <property type="molecule type" value="Genomic_DNA"/>
</dbReference>
<dbReference type="InterPro" id="IPR000594">
    <property type="entry name" value="ThiF_NAD_FAD-bd"/>
</dbReference>
<evidence type="ECO:0000259" key="2">
    <source>
        <dbReference type="Pfam" id="PF00899"/>
    </source>
</evidence>
<dbReference type="CDD" id="cd01492">
    <property type="entry name" value="Aos1_SUMO"/>
    <property type="match status" value="1"/>
</dbReference>
<dbReference type="STRING" id="150374.A0A0M8MTG8"/>
<dbReference type="GO" id="GO:0031510">
    <property type="term" value="C:SUMO activating enzyme complex"/>
    <property type="evidence" value="ECO:0007669"/>
    <property type="project" value="TreeGrafter"/>
</dbReference>
<evidence type="ECO:0000256" key="1">
    <source>
        <dbReference type="SAM" id="MobiDB-lite"/>
    </source>
</evidence>
<comment type="caution">
    <text evidence="3">The sequence shown here is derived from an EMBL/GenBank/DDBJ whole genome shotgun (WGS) entry which is preliminary data.</text>
</comment>
<dbReference type="PANTHER" id="PTHR10953:SF162">
    <property type="entry name" value="SUMO-ACTIVATING ENZYME SUBUNIT 1"/>
    <property type="match status" value="1"/>
</dbReference>
<dbReference type="Pfam" id="PF00899">
    <property type="entry name" value="ThiF"/>
    <property type="match status" value="2"/>
</dbReference>
<dbReference type="SUPFAM" id="SSF69572">
    <property type="entry name" value="Activating enzymes of the ubiquitin-like proteins"/>
    <property type="match status" value="2"/>
</dbReference>
<feature type="domain" description="THIF-type NAD/FAD binding fold" evidence="2">
    <location>
        <begin position="38"/>
        <end position="104"/>
    </location>
</feature>
<proteinExistence type="predicted"/>
<dbReference type="GO" id="GO:0016925">
    <property type="term" value="P:protein sumoylation"/>
    <property type="evidence" value="ECO:0007669"/>
    <property type="project" value="TreeGrafter"/>
</dbReference>
<dbReference type="OrthoDB" id="1708823at2759"/>
<reference evidence="3 4" key="1">
    <citation type="submission" date="2015-07" db="EMBL/GenBank/DDBJ databases">
        <title>The genome of the fungus Escovopsis weberi, a specialized disease agent of ant agriculture.</title>
        <authorList>
            <person name="de Man T.J."/>
            <person name="Stajich J.E."/>
            <person name="Kubicek C.P."/>
            <person name="Chenthamara K."/>
            <person name="Atanasova L."/>
            <person name="Druzhinina I.S."/>
            <person name="Birnbaum S."/>
            <person name="Barribeau S.M."/>
            <person name="Teiling C."/>
            <person name="Suen G."/>
            <person name="Currie C."/>
            <person name="Gerardo N.M."/>
        </authorList>
    </citation>
    <scope>NUCLEOTIDE SEQUENCE [LARGE SCALE GENOMIC DNA]</scope>
</reference>
<evidence type="ECO:0000313" key="4">
    <source>
        <dbReference type="Proteomes" id="UP000053831"/>
    </source>
</evidence>
<dbReference type="GO" id="GO:0019948">
    <property type="term" value="F:SUMO activating enzyme activity"/>
    <property type="evidence" value="ECO:0007669"/>
    <property type="project" value="TreeGrafter"/>
</dbReference>
<sequence length="465" mass="48915">MADPSALTVPILHNGGDPQAAIPPPAGRTVTADEIALYDRQIRLWGMAAQAKIQSANVLLITIRALANEVAKNLVLAGVASLTLLDDARVTEADLGAQFLLAESEHPEEAAPAGSSPAGGKPGHGPDHGTRPGHGTRPSPVGLNRAEAALPALQRLNPRVRIHADTAGVRSKPPSYFAGFDVVIATDLDPDALHLINTATRVTGRAFYAAGMHGLYGFIFSDLIEHDFVIRREVGNVPARRGPETRTRAVVAVSTIDGSGAGSGAGSAPRPVEAVTKRELYSTWLLASDAALLPPEFTRSRRRLRSVSPVLSCLRALWAFMQAHAGRAPSPSSRDDLRLFTQLATLKHRALSLPAETLRPDLLRSFLQNLGCELAPTAAILGGQLAQDVINVLGQTQQPIQNMVVFDGNTMEAPMYAFHPDGALGAGLLSLGADLGPVVPGPDMMPAFAMPTAPPDLPAQPGPSN</sequence>
<dbReference type="InterPro" id="IPR035985">
    <property type="entry name" value="Ubiquitin-activating_enz"/>
</dbReference>